<proteinExistence type="predicted"/>
<protein>
    <submittedName>
        <fullName evidence="1">Uncharacterized protein</fullName>
    </submittedName>
</protein>
<dbReference type="EMBL" id="WIGN01000438">
    <property type="protein sequence ID" value="KAF6793083.1"/>
    <property type="molecule type" value="Genomic_DNA"/>
</dbReference>
<gene>
    <name evidence="1" type="ORF">CSOJ01_13994</name>
</gene>
<sequence length="65" mass="7326">MRSTYNDPQRLVSSLNDMYGEGNYHLKTISNRFIIMLPAPMKPVRNTLYANSSTAANPLLTPRAI</sequence>
<evidence type="ECO:0000313" key="2">
    <source>
        <dbReference type="Proteomes" id="UP000652219"/>
    </source>
</evidence>
<dbReference type="AlphaFoldDB" id="A0A8H6IR09"/>
<accession>A0A8H6IR09</accession>
<dbReference type="Proteomes" id="UP000652219">
    <property type="component" value="Unassembled WGS sequence"/>
</dbReference>
<name>A0A8H6IR09_9PEZI</name>
<comment type="caution">
    <text evidence="1">The sequence shown here is derived from an EMBL/GenBank/DDBJ whole genome shotgun (WGS) entry which is preliminary data.</text>
</comment>
<organism evidence="1 2">
    <name type="scientific">Colletotrichum sojae</name>
    <dbReference type="NCBI Taxonomy" id="2175907"/>
    <lineage>
        <taxon>Eukaryota</taxon>
        <taxon>Fungi</taxon>
        <taxon>Dikarya</taxon>
        <taxon>Ascomycota</taxon>
        <taxon>Pezizomycotina</taxon>
        <taxon>Sordariomycetes</taxon>
        <taxon>Hypocreomycetidae</taxon>
        <taxon>Glomerellales</taxon>
        <taxon>Glomerellaceae</taxon>
        <taxon>Colletotrichum</taxon>
        <taxon>Colletotrichum orchidearum species complex</taxon>
    </lineage>
</organism>
<evidence type="ECO:0000313" key="1">
    <source>
        <dbReference type="EMBL" id="KAF6793083.1"/>
    </source>
</evidence>
<keyword evidence="2" id="KW-1185">Reference proteome</keyword>
<reference evidence="1 2" key="1">
    <citation type="journal article" date="2020" name="Phytopathology">
        <title>Genome Sequence Resources of Colletotrichum truncatum, C. plurivorum, C. musicola, and C. sojae: Four Species Pathogenic to Soybean (Glycine max).</title>
        <authorList>
            <person name="Rogerio F."/>
            <person name="Boufleur T.R."/>
            <person name="Ciampi-Guillardi M."/>
            <person name="Sukno S.A."/>
            <person name="Thon M.R."/>
            <person name="Massola Junior N.S."/>
            <person name="Baroncelli R."/>
        </authorList>
    </citation>
    <scope>NUCLEOTIDE SEQUENCE [LARGE SCALE GENOMIC DNA]</scope>
    <source>
        <strain evidence="1 2">LFN0009</strain>
    </source>
</reference>